<reference evidence="1 2" key="1">
    <citation type="journal article" date="2018" name="Mol. Biol. Evol.">
        <title>Analysis of the draft genome of the red seaweed Gracilariopsis chorda provides insights into genome size evolution in Rhodophyta.</title>
        <authorList>
            <person name="Lee J."/>
            <person name="Yang E.C."/>
            <person name="Graf L."/>
            <person name="Yang J.H."/>
            <person name="Qiu H."/>
            <person name="Zel Zion U."/>
            <person name="Chan C.X."/>
            <person name="Stephens T.G."/>
            <person name="Weber A.P.M."/>
            <person name="Boo G.H."/>
            <person name="Boo S.M."/>
            <person name="Kim K.M."/>
            <person name="Shin Y."/>
            <person name="Jung M."/>
            <person name="Lee S.J."/>
            <person name="Yim H.S."/>
            <person name="Lee J.H."/>
            <person name="Bhattacharya D."/>
            <person name="Yoon H.S."/>
        </authorList>
    </citation>
    <scope>NUCLEOTIDE SEQUENCE [LARGE SCALE GENOMIC DNA]</scope>
    <source>
        <strain evidence="1 2">SKKU-2015</strain>
        <tissue evidence="1">Whole body</tissue>
    </source>
</reference>
<protein>
    <submittedName>
        <fullName evidence="1">Uncharacterized protein</fullName>
    </submittedName>
</protein>
<name>A0A2V3IS36_9FLOR</name>
<proteinExistence type="predicted"/>
<keyword evidence="2" id="KW-1185">Reference proteome</keyword>
<evidence type="ECO:0000313" key="1">
    <source>
        <dbReference type="EMBL" id="PXF44929.1"/>
    </source>
</evidence>
<dbReference type="Proteomes" id="UP000247409">
    <property type="component" value="Unassembled WGS sequence"/>
</dbReference>
<organism evidence="1 2">
    <name type="scientific">Gracilariopsis chorda</name>
    <dbReference type="NCBI Taxonomy" id="448386"/>
    <lineage>
        <taxon>Eukaryota</taxon>
        <taxon>Rhodophyta</taxon>
        <taxon>Florideophyceae</taxon>
        <taxon>Rhodymeniophycidae</taxon>
        <taxon>Gracilariales</taxon>
        <taxon>Gracilariaceae</taxon>
        <taxon>Gracilariopsis</taxon>
    </lineage>
</organism>
<dbReference type="EMBL" id="NBIV01000077">
    <property type="protein sequence ID" value="PXF44929.1"/>
    <property type="molecule type" value="Genomic_DNA"/>
</dbReference>
<dbReference type="AlphaFoldDB" id="A0A2V3IS36"/>
<accession>A0A2V3IS36</accession>
<sequence>MMFDLVTELMLRLKFSGFGNFRSMATDTLLKS</sequence>
<comment type="caution">
    <text evidence="1">The sequence shown here is derived from an EMBL/GenBank/DDBJ whole genome shotgun (WGS) entry which is preliminary data.</text>
</comment>
<gene>
    <name evidence="1" type="ORF">BWQ96_05293</name>
</gene>
<evidence type="ECO:0000313" key="2">
    <source>
        <dbReference type="Proteomes" id="UP000247409"/>
    </source>
</evidence>